<feature type="non-terminal residue" evidence="3">
    <location>
        <position position="1"/>
    </location>
</feature>
<name>Q3ZUU1_ROSHC</name>
<dbReference type="FunFam" id="1.10.8.430:FF:000003">
    <property type="entry name" value="Probable disease resistance protein At5g66910"/>
    <property type="match status" value="1"/>
</dbReference>
<dbReference type="InterPro" id="IPR027417">
    <property type="entry name" value="P-loop_NTPase"/>
</dbReference>
<evidence type="ECO:0000259" key="2">
    <source>
        <dbReference type="Pfam" id="PF00931"/>
    </source>
</evidence>
<dbReference type="Gene3D" id="1.10.8.430">
    <property type="entry name" value="Helical domain of apoptotic protease-activating factors"/>
    <property type="match status" value="1"/>
</dbReference>
<dbReference type="InterPro" id="IPR042197">
    <property type="entry name" value="Apaf_helical"/>
</dbReference>
<dbReference type="PANTHER" id="PTHR36766">
    <property type="entry name" value="PLANT BROAD-SPECTRUM MILDEW RESISTANCE PROTEIN RPW8"/>
    <property type="match status" value="1"/>
</dbReference>
<reference evidence="3" key="2">
    <citation type="journal article" date="2007" name="Physiol. Plantarum">
        <title>Molecular characterization of NBS-LRR-RGAs in the rose genome.</title>
        <authorList>
            <person name="Hattendorf A."/>
            <person name="Debener T."/>
        </authorList>
    </citation>
    <scope>NUCLEOTIDE SEQUENCE</scope>
</reference>
<dbReference type="PRINTS" id="PR00364">
    <property type="entry name" value="DISEASERSIST"/>
</dbReference>
<dbReference type="PANTHER" id="PTHR36766:SF64">
    <property type="entry name" value="OS12G0206100 PROTEIN"/>
    <property type="match status" value="1"/>
</dbReference>
<evidence type="ECO:0000256" key="1">
    <source>
        <dbReference type="ARBA" id="ARBA00022821"/>
    </source>
</evidence>
<dbReference type="Pfam" id="PF00931">
    <property type="entry name" value="NB-ARC"/>
    <property type="match status" value="1"/>
</dbReference>
<keyword evidence="1" id="KW-0611">Plant defense</keyword>
<dbReference type="EMBL" id="AM075237">
    <property type="protein sequence ID" value="CAJ27140.1"/>
    <property type="molecule type" value="Genomic_DNA"/>
</dbReference>
<feature type="domain" description="NB-ARC" evidence="2">
    <location>
        <begin position="1"/>
        <end position="132"/>
    </location>
</feature>
<dbReference type="AlphaFoldDB" id="Q3ZUU1"/>
<protein>
    <submittedName>
        <fullName evidence="3">Putative LZ-NBS-LRR resistance protein</fullName>
    </submittedName>
</protein>
<evidence type="ECO:0000313" key="3">
    <source>
        <dbReference type="EMBL" id="CAJ27140.1"/>
    </source>
</evidence>
<gene>
    <name evidence="3" type="primary">brp29</name>
</gene>
<organism evidence="3">
    <name type="scientific">Rosa hybrid cultivar</name>
    <dbReference type="NCBI Taxonomy" id="128735"/>
    <lineage>
        <taxon>Eukaryota</taxon>
        <taxon>Viridiplantae</taxon>
        <taxon>Streptophyta</taxon>
        <taxon>Embryophyta</taxon>
        <taxon>Tracheophyta</taxon>
        <taxon>Spermatophyta</taxon>
        <taxon>Magnoliopsida</taxon>
        <taxon>eudicotyledons</taxon>
        <taxon>Gunneridae</taxon>
        <taxon>Pentapetalae</taxon>
        <taxon>rosids</taxon>
        <taxon>fabids</taxon>
        <taxon>Rosales</taxon>
        <taxon>Rosaceae</taxon>
        <taxon>Rosoideae</taxon>
        <taxon>Rosoideae incertae sedis</taxon>
        <taxon>Rosa</taxon>
    </lineage>
</organism>
<dbReference type="GO" id="GO:0043531">
    <property type="term" value="F:ADP binding"/>
    <property type="evidence" value="ECO:0007669"/>
    <property type="project" value="InterPro"/>
</dbReference>
<accession>Q3ZUU1</accession>
<reference evidence="3" key="1">
    <citation type="thesis" date="2005" institute="Department of Horticulture" country="University of Hannover, Hannover, Germany">
        <title>Molekulargenetische Charakterisierung von Resistenzgenanaloga im Rosengenom als Basis fur die Resistenzzuechtung.</title>
        <authorList>
            <person name="Hattendorf A."/>
        </authorList>
    </citation>
    <scope>NUCLEOTIDE SEQUENCE</scope>
</reference>
<sequence length="203" mass="23507">LLDKIYNTYQDTPNDFDHIIRVVVSRNHKIEDIQNDIGRKIRCLKRNKEGHRHMDSTIRSALRGKKFVLLLDDVWRHIDLKNEVGVPDPHITNSKVIFTTRDEEVCNQMGGKKHRVKCLAWEDAWNLFKQNFNKVEDILCLEPEIPHLAESVAKKCAGLPLALIIVGRAMSCKKTAGEWREAIRDLRTSAGKFEGMREKVFHL</sequence>
<dbReference type="InterPro" id="IPR002182">
    <property type="entry name" value="NB-ARC"/>
</dbReference>
<dbReference type="GO" id="GO:0006952">
    <property type="term" value="P:defense response"/>
    <property type="evidence" value="ECO:0007669"/>
    <property type="project" value="UniProtKB-KW"/>
</dbReference>
<dbReference type="Gene3D" id="3.40.50.300">
    <property type="entry name" value="P-loop containing nucleotide triphosphate hydrolases"/>
    <property type="match status" value="1"/>
</dbReference>
<proteinExistence type="predicted"/>
<dbReference type="SUPFAM" id="SSF52540">
    <property type="entry name" value="P-loop containing nucleoside triphosphate hydrolases"/>
    <property type="match status" value="1"/>
</dbReference>
<feature type="non-terminal residue" evidence="3">
    <location>
        <position position="203"/>
    </location>
</feature>